<reference evidence="3" key="1">
    <citation type="submission" date="2023-03" db="EMBL/GenBank/DDBJ databases">
        <title>Selenobaculum gbiensis gen. nov. sp. nov., a new bacterium isolated from the gut microbiota of IBD patient.</title>
        <authorList>
            <person name="Yeo S."/>
            <person name="Park H."/>
            <person name="Huh C.S."/>
        </authorList>
    </citation>
    <scope>NUCLEOTIDE SEQUENCE</scope>
    <source>
        <strain evidence="3">ICN-92133</strain>
    </source>
</reference>
<dbReference type="PANTHER" id="PTHR42954:SF2">
    <property type="entry name" value="FE(2+) TRANSPORT PROTEIN A"/>
    <property type="match status" value="1"/>
</dbReference>
<dbReference type="RefSeq" id="WP_147669285.1">
    <property type="nucleotide sequence ID" value="NZ_CP120678.1"/>
</dbReference>
<accession>A0A9Y2ER58</accession>
<name>A0A9Y2ER58_9FIRM</name>
<dbReference type="Proteomes" id="UP001243623">
    <property type="component" value="Chromosome"/>
</dbReference>
<protein>
    <submittedName>
        <fullName evidence="3">FeoA family protein</fullName>
    </submittedName>
</protein>
<dbReference type="SMART" id="SM00899">
    <property type="entry name" value="FeoA"/>
    <property type="match status" value="1"/>
</dbReference>
<dbReference type="AlphaFoldDB" id="A0A9Y2ER58"/>
<evidence type="ECO:0000313" key="3">
    <source>
        <dbReference type="EMBL" id="WIW70802.1"/>
    </source>
</evidence>
<sequence length="76" mass="8243">MAIQSLATLSAGQFCYINTIELQGLFKRRILDLGVIPGTVVQCIRHSPSGSPIAYKIRGATIAIRKEDASQIKVTL</sequence>
<dbReference type="KEGG" id="sgbi:P3F81_00265"/>
<keyword evidence="1" id="KW-0408">Iron</keyword>
<evidence type="ECO:0000259" key="2">
    <source>
        <dbReference type="SMART" id="SM00899"/>
    </source>
</evidence>
<proteinExistence type="predicted"/>
<evidence type="ECO:0000313" key="4">
    <source>
        <dbReference type="Proteomes" id="UP001243623"/>
    </source>
</evidence>
<dbReference type="PANTHER" id="PTHR42954">
    <property type="entry name" value="FE(2+) TRANSPORT PROTEIN A"/>
    <property type="match status" value="1"/>
</dbReference>
<feature type="domain" description="Ferrous iron transporter FeoA-like" evidence="2">
    <location>
        <begin position="4"/>
        <end position="76"/>
    </location>
</feature>
<evidence type="ECO:0000256" key="1">
    <source>
        <dbReference type="ARBA" id="ARBA00023004"/>
    </source>
</evidence>
<dbReference type="SUPFAM" id="SSF50037">
    <property type="entry name" value="C-terminal domain of transcriptional repressors"/>
    <property type="match status" value="1"/>
</dbReference>
<dbReference type="InterPro" id="IPR038157">
    <property type="entry name" value="FeoA_core_dom"/>
</dbReference>
<dbReference type="EMBL" id="CP120678">
    <property type="protein sequence ID" value="WIW70802.1"/>
    <property type="molecule type" value="Genomic_DNA"/>
</dbReference>
<dbReference type="InterPro" id="IPR007167">
    <property type="entry name" value="Fe-transptr_FeoA-like"/>
</dbReference>
<gene>
    <name evidence="3" type="ORF">P3F81_00265</name>
</gene>
<dbReference type="InterPro" id="IPR008988">
    <property type="entry name" value="Transcriptional_repressor_C"/>
</dbReference>
<organism evidence="3 4">
    <name type="scientific">Selenobaculum gibii</name>
    <dbReference type="NCBI Taxonomy" id="3054208"/>
    <lineage>
        <taxon>Bacteria</taxon>
        <taxon>Bacillati</taxon>
        <taxon>Bacillota</taxon>
        <taxon>Negativicutes</taxon>
        <taxon>Selenomonadales</taxon>
        <taxon>Selenomonadaceae</taxon>
        <taxon>Selenobaculum</taxon>
    </lineage>
</organism>
<dbReference type="Gene3D" id="2.30.30.90">
    <property type="match status" value="1"/>
</dbReference>
<keyword evidence="4" id="KW-1185">Reference proteome</keyword>
<dbReference type="Pfam" id="PF04023">
    <property type="entry name" value="FeoA"/>
    <property type="match status" value="1"/>
</dbReference>
<dbReference type="InterPro" id="IPR052713">
    <property type="entry name" value="FeoA"/>
</dbReference>
<dbReference type="GO" id="GO:0046914">
    <property type="term" value="F:transition metal ion binding"/>
    <property type="evidence" value="ECO:0007669"/>
    <property type="project" value="InterPro"/>
</dbReference>